<gene>
    <name evidence="2" type="ORF">E2C01_071813</name>
</gene>
<proteinExistence type="predicted"/>
<dbReference type="AlphaFoldDB" id="A0A5B7HW88"/>
<dbReference type="EMBL" id="VSRR010045681">
    <property type="protein sequence ID" value="MPC77361.1"/>
    <property type="molecule type" value="Genomic_DNA"/>
</dbReference>
<evidence type="ECO:0000313" key="2">
    <source>
        <dbReference type="EMBL" id="MPC77361.1"/>
    </source>
</evidence>
<sequence length="59" mass="6565">MLIRATWPSRAPGNLSPTLQPPTPVIPDLTWESNVHDHRLTFSCVTDGAGQRYRSPSHV</sequence>
<evidence type="ECO:0000313" key="3">
    <source>
        <dbReference type="Proteomes" id="UP000324222"/>
    </source>
</evidence>
<keyword evidence="3" id="KW-1185">Reference proteome</keyword>
<feature type="region of interest" description="Disordered" evidence="1">
    <location>
        <begin position="1"/>
        <end position="21"/>
    </location>
</feature>
<comment type="caution">
    <text evidence="2">The sequence shown here is derived from an EMBL/GenBank/DDBJ whole genome shotgun (WGS) entry which is preliminary data.</text>
</comment>
<dbReference type="Proteomes" id="UP000324222">
    <property type="component" value="Unassembled WGS sequence"/>
</dbReference>
<name>A0A5B7HW88_PORTR</name>
<accession>A0A5B7HW88</accession>
<organism evidence="2 3">
    <name type="scientific">Portunus trituberculatus</name>
    <name type="common">Swimming crab</name>
    <name type="synonym">Neptunus trituberculatus</name>
    <dbReference type="NCBI Taxonomy" id="210409"/>
    <lineage>
        <taxon>Eukaryota</taxon>
        <taxon>Metazoa</taxon>
        <taxon>Ecdysozoa</taxon>
        <taxon>Arthropoda</taxon>
        <taxon>Crustacea</taxon>
        <taxon>Multicrustacea</taxon>
        <taxon>Malacostraca</taxon>
        <taxon>Eumalacostraca</taxon>
        <taxon>Eucarida</taxon>
        <taxon>Decapoda</taxon>
        <taxon>Pleocyemata</taxon>
        <taxon>Brachyura</taxon>
        <taxon>Eubrachyura</taxon>
        <taxon>Portunoidea</taxon>
        <taxon>Portunidae</taxon>
        <taxon>Portuninae</taxon>
        <taxon>Portunus</taxon>
    </lineage>
</organism>
<protein>
    <submittedName>
        <fullName evidence="2">Uncharacterized protein</fullName>
    </submittedName>
</protein>
<evidence type="ECO:0000256" key="1">
    <source>
        <dbReference type="SAM" id="MobiDB-lite"/>
    </source>
</evidence>
<reference evidence="2 3" key="1">
    <citation type="submission" date="2019-05" db="EMBL/GenBank/DDBJ databases">
        <title>Another draft genome of Portunus trituberculatus and its Hox gene families provides insights of decapod evolution.</title>
        <authorList>
            <person name="Jeong J.-H."/>
            <person name="Song I."/>
            <person name="Kim S."/>
            <person name="Choi T."/>
            <person name="Kim D."/>
            <person name="Ryu S."/>
            <person name="Kim W."/>
        </authorList>
    </citation>
    <scope>NUCLEOTIDE SEQUENCE [LARGE SCALE GENOMIC DNA]</scope>
    <source>
        <tissue evidence="2">Muscle</tissue>
    </source>
</reference>